<evidence type="ECO:0000313" key="2">
    <source>
        <dbReference type="Proteomes" id="UP001237642"/>
    </source>
</evidence>
<keyword evidence="2" id="KW-1185">Reference proteome</keyword>
<protein>
    <submittedName>
        <fullName evidence="1">Uncharacterized protein</fullName>
    </submittedName>
</protein>
<dbReference type="Proteomes" id="UP001237642">
    <property type="component" value="Unassembled WGS sequence"/>
</dbReference>
<evidence type="ECO:0000313" key="1">
    <source>
        <dbReference type="EMBL" id="KAK1390410.1"/>
    </source>
</evidence>
<accession>A0AAD8IRD9</accession>
<dbReference type="AlphaFoldDB" id="A0AAD8IRD9"/>
<sequence length="206" mass="23614">MGKEVWKRFFAKRAAEKWLRARVSRRRYPPQLSRKGYIDLQDDILLEKKRKGQFQSSGSEDVLSKAMETPENSCRIGSLVTPKLFFNFKKEKRTRITNAELLASDRWWAEELVRTKQYLMSEIADLKAMLDLKSEVAELKAMLNLRSDIADLKAMIIASNLPSPMPSDEASCQLLQKGNKFKPTIVKELMVDGECVADNISLQLVD</sequence>
<dbReference type="EMBL" id="JAUIZM010000004">
    <property type="protein sequence ID" value="KAK1390410.1"/>
    <property type="molecule type" value="Genomic_DNA"/>
</dbReference>
<reference evidence="1" key="1">
    <citation type="submission" date="2023-02" db="EMBL/GenBank/DDBJ databases">
        <title>Genome of toxic invasive species Heracleum sosnowskyi carries increased number of genes despite the absence of recent whole-genome duplications.</title>
        <authorList>
            <person name="Schelkunov M."/>
            <person name="Shtratnikova V."/>
            <person name="Makarenko M."/>
            <person name="Klepikova A."/>
            <person name="Omelchenko D."/>
            <person name="Novikova G."/>
            <person name="Obukhova E."/>
            <person name="Bogdanov V."/>
            <person name="Penin A."/>
            <person name="Logacheva M."/>
        </authorList>
    </citation>
    <scope>NUCLEOTIDE SEQUENCE</scope>
    <source>
        <strain evidence="1">Hsosn_3</strain>
        <tissue evidence="1">Leaf</tissue>
    </source>
</reference>
<comment type="caution">
    <text evidence="1">The sequence shown here is derived from an EMBL/GenBank/DDBJ whole genome shotgun (WGS) entry which is preliminary data.</text>
</comment>
<gene>
    <name evidence="1" type="ORF">POM88_018588</name>
</gene>
<name>A0AAD8IRD9_9APIA</name>
<reference evidence="1" key="2">
    <citation type="submission" date="2023-05" db="EMBL/GenBank/DDBJ databases">
        <authorList>
            <person name="Schelkunov M.I."/>
        </authorList>
    </citation>
    <scope>NUCLEOTIDE SEQUENCE</scope>
    <source>
        <strain evidence="1">Hsosn_3</strain>
        <tissue evidence="1">Leaf</tissue>
    </source>
</reference>
<organism evidence="1 2">
    <name type="scientific">Heracleum sosnowskyi</name>
    <dbReference type="NCBI Taxonomy" id="360622"/>
    <lineage>
        <taxon>Eukaryota</taxon>
        <taxon>Viridiplantae</taxon>
        <taxon>Streptophyta</taxon>
        <taxon>Embryophyta</taxon>
        <taxon>Tracheophyta</taxon>
        <taxon>Spermatophyta</taxon>
        <taxon>Magnoliopsida</taxon>
        <taxon>eudicotyledons</taxon>
        <taxon>Gunneridae</taxon>
        <taxon>Pentapetalae</taxon>
        <taxon>asterids</taxon>
        <taxon>campanulids</taxon>
        <taxon>Apiales</taxon>
        <taxon>Apiaceae</taxon>
        <taxon>Apioideae</taxon>
        <taxon>apioid superclade</taxon>
        <taxon>Tordylieae</taxon>
        <taxon>Tordyliinae</taxon>
        <taxon>Heracleum</taxon>
    </lineage>
</organism>
<proteinExistence type="predicted"/>